<dbReference type="SUPFAM" id="SSF54427">
    <property type="entry name" value="NTF2-like"/>
    <property type="match status" value="1"/>
</dbReference>
<sequence length="153" mass="17503">MSCTSHLSIEQRLARLEAMEAIRTLKHRYLNACDEKNVEDIRRCFAEGPVSIDYGPVGVFETREAFVDLYQTAACHEHVIDLHHGANPEIELLSATEAKGRWALYYFNIDSRSGATRQLGGFYDDEYRCINGRWLISATRFVPHSMVETHPEP</sequence>
<dbReference type="Pfam" id="PF13577">
    <property type="entry name" value="SnoaL_4"/>
    <property type="match status" value="1"/>
</dbReference>
<dbReference type="Proteomes" id="UP001499988">
    <property type="component" value="Unassembled WGS sequence"/>
</dbReference>
<evidence type="ECO:0000313" key="2">
    <source>
        <dbReference type="EMBL" id="GAA4883327.1"/>
    </source>
</evidence>
<accession>A0ABP9EPT9</accession>
<name>A0ABP9EPT9_9GAMM</name>
<evidence type="ECO:0000259" key="1">
    <source>
        <dbReference type="Pfam" id="PF13577"/>
    </source>
</evidence>
<comment type="caution">
    <text evidence="2">The sequence shown here is derived from an EMBL/GenBank/DDBJ whole genome shotgun (WGS) entry which is preliminary data.</text>
</comment>
<dbReference type="EMBL" id="BAABJZ010000024">
    <property type="protein sequence ID" value="GAA4883327.1"/>
    <property type="molecule type" value="Genomic_DNA"/>
</dbReference>
<dbReference type="InterPro" id="IPR032710">
    <property type="entry name" value="NTF2-like_dom_sf"/>
</dbReference>
<dbReference type="InterPro" id="IPR037401">
    <property type="entry name" value="SnoaL-like"/>
</dbReference>
<proteinExistence type="predicted"/>
<gene>
    <name evidence="2" type="ORF">GCM10023333_16950</name>
</gene>
<evidence type="ECO:0000313" key="3">
    <source>
        <dbReference type="Proteomes" id="UP001499988"/>
    </source>
</evidence>
<dbReference type="Gene3D" id="3.10.450.50">
    <property type="match status" value="1"/>
</dbReference>
<keyword evidence="3" id="KW-1185">Reference proteome</keyword>
<organism evidence="2 3">
    <name type="scientific">Ferrimonas pelagia</name>
    <dbReference type="NCBI Taxonomy" id="1177826"/>
    <lineage>
        <taxon>Bacteria</taxon>
        <taxon>Pseudomonadati</taxon>
        <taxon>Pseudomonadota</taxon>
        <taxon>Gammaproteobacteria</taxon>
        <taxon>Alteromonadales</taxon>
        <taxon>Ferrimonadaceae</taxon>
        <taxon>Ferrimonas</taxon>
    </lineage>
</organism>
<reference evidence="3" key="1">
    <citation type="journal article" date="2019" name="Int. J. Syst. Evol. Microbiol.">
        <title>The Global Catalogue of Microorganisms (GCM) 10K type strain sequencing project: providing services to taxonomists for standard genome sequencing and annotation.</title>
        <authorList>
            <consortium name="The Broad Institute Genomics Platform"/>
            <consortium name="The Broad Institute Genome Sequencing Center for Infectious Disease"/>
            <person name="Wu L."/>
            <person name="Ma J."/>
        </authorList>
    </citation>
    <scope>NUCLEOTIDE SEQUENCE [LARGE SCALE GENOMIC DNA]</scope>
    <source>
        <strain evidence="3">JCM 18401</strain>
    </source>
</reference>
<protein>
    <recommendedName>
        <fullName evidence="1">SnoaL-like domain-containing protein</fullName>
    </recommendedName>
</protein>
<dbReference type="RefSeq" id="WP_345334925.1">
    <property type="nucleotide sequence ID" value="NZ_BAABJZ010000024.1"/>
</dbReference>
<feature type="domain" description="SnoaL-like" evidence="1">
    <location>
        <begin position="15"/>
        <end position="139"/>
    </location>
</feature>